<dbReference type="OrthoDB" id="1885111at2759"/>
<dbReference type="EMBL" id="JAMYWD010000006">
    <property type="protein sequence ID" value="KAJ4968161.1"/>
    <property type="molecule type" value="Genomic_DNA"/>
</dbReference>
<feature type="domain" description="BHLH" evidence="4">
    <location>
        <begin position="80"/>
        <end position="129"/>
    </location>
</feature>
<gene>
    <name evidence="5" type="ORF">NE237_014862</name>
</gene>
<dbReference type="AlphaFoldDB" id="A0A9Q0KD58"/>
<keyword evidence="3" id="KW-0175">Coiled coil</keyword>
<dbReference type="InterPro" id="IPR011598">
    <property type="entry name" value="bHLH_dom"/>
</dbReference>
<dbReference type="GO" id="GO:0046983">
    <property type="term" value="F:protein dimerization activity"/>
    <property type="evidence" value="ECO:0007669"/>
    <property type="project" value="InterPro"/>
</dbReference>
<dbReference type="InterPro" id="IPR036638">
    <property type="entry name" value="HLH_DNA-bd_sf"/>
</dbReference>
<evidence type="ECO:0000259" key="4">
    <source>
        <dbReference type="PROSITE" id="PS50888"/>
    </source>
</evidence>
<reference evidence="5" key="1">
    <citation type="journal article" date="2023" name="Plant J.">
        <title>The genome of the king protea, Protea cynaroides.</title>
        <authorList>
            <person name="Chang J."/>
            <person name="Duong T.A."/>
            <person name="Schoeman C."/>
            <person name="Ma X."/>
            <person name="Roodt D."/>
            <person name="Barker N."/>
            <person name="Li Z."/>
            <person name="Van de Peer Y."/>
            <person name="Mizrachi E."/>
        </authorList>
    </citation>
    <scope>NUCLEOTIDE SEQUENCE</scope>
    <source>
        <tissue evidence="5">Young leaves</tissue>
    </source>
</reference>
<keyword evidence="2" id="KW-0804">Transcription</keyword>
<feature type="coiled-coil region" evidence="3">
    <location>
        <begin position="119"/>
        <end position="153"/>
    </location>
</feature>
<dbReference type="SMART" id="SM00353">
    <property type="entry name" value="HLH"/>
    <property type="match status" value="1"/>
</dbReference>
<dbReference type="CDD" id="cd11393">
    <property type="entry name" value="bHLH_AtbHLH_like"/>
    <property type="match status" value="1"/>
</dbReference>
<evidence type="ECO:0000256" key="2">
    <source>
        <dbReference type="ARBA" id="ARBA00023163"/>
    </source>
</evidence>
<dbReference type="PROSITE" id="PS50888">
    <property type="entry name" value="BHLH"/>
    <property type="match status" value="1"/>
</dbReference>
<dbReference type="Gene3D" id="4.10.280.10">
    <property type="entry name" value="Helix-loop-helix DNA-binding domain"/>
    <property type="match status" value="1"/>
</dbReference>
<evidence type="ECO:0000313" key="5">
    <source>
        <dbReference type="EMBL" id="KAJ4968161.1"/>
    </source>
</evidence>
<organism evidence="5 6">
    <name type="scientific">Protea cynaroides</name>
    <dbReference type="NCBI Taxonomy" id="273540"/>
    <lineage>
        <taxon>Eukaryota</taxon>
        <taxon>Viridiplantae</taxon>
        <taxon>Streptophyta</taxon>
        <taxon>Embryophyta</taxon>
        <taxon>Tracheophyta</taxon>
        <taxon>Spermatophyta</taxon>
        <taxon>Magnoliopsida</taxon>
        <taxon>Proteales</taxon>
        <taxon>Proteaceae</taxon>
        <taxon>Protea</taxon>
    </lineage>
</organism>
<evidence type="ECO:0000256" key="1">
    <source>
        <dbReference type="ARBA" id="ARBA00023015"/>
    </source>
</evidence>
<dbReference type="PANTHER" id="PTHR46665">
    <property type="entry name" value="TRANSCRIPTION FACTOR BHLH041-RELATED-RELATED"/>
    <property type="match status" value="1"/>
</dbReference>
<protein>
    <recommendedName>
        <fullName evidence="4">BHLH domain-containing protein</fullName>
    </recommendedName>
</protein>
<accession>A0A9Q0KD58</accession>
<sequence>MDFIWQEELHNEMLWFDLPPPQPQVNQSTFIRYIRSKAEGLPSENSIFIPRNSKNIHKRMINFLRTIPTAKNENRELENDVCHRHMMNERLRREKQGQSYAALRSMLPPKTKKDKNSILQMVALHLQELKTEKEELQRRNHEIETMLAGNESKKIRLRVGNPSSAVDSMIEVLKFLEDMNFKARTIKSKFSSHELSAVIEVETLNEAAEVKKAVQKILMKVEGKFLLDFLEG</sequence>
<keyword evidence="6" id="KW-1185">Reference proteome</keyword>
<dbReference type="Pfam" id="PF00010">
    <property type="entry name" value="HLH"/>
    <property type="match status" value="1"/>
</dbReference>
<comment type="caution">
    <text evidence="5">The sequence shown here is derived from an EMBL/GenBank/DDBJ whole genome shotgun (WGS) entry which is preliminary data.</text>
</comment>
<dbReference type="SUPFAM" id="SSF47459">
    <property type="entry name" value="HLH, helix-loop-helix DNA-binding domain"/>
    <property type="match status" value="1"/>
</dbReference>
<dbReference type="PANTHER" id="PTHR46665:SF6">
    <property type="entry name" value="TRANSCRIPTION FACTOR BHLH92"/>
    <property type="match status" value="1"/>
</dbReference>
<keyword evidence="1" id="KW-0805">Transcription regulation</keyword>
<evidence type="ECO:0000313" key="6">
    <source>
        <dbReference type="Proteomes" id="UP001141806"/>
    </source>
</evidence>
<evidence type="ECO:0000256" key="3">
    <source>
        <dbReference type="SAM" id="Coils"/>
    </source>
</evidence>
<proteinExistence type="predicted"/>
<dbReference type="InterPro" id="IPR045239">
    <property type="entry name" value="bHLH95_bHLH"/>
</dbReference>
<name>A0A9Q0KD58_9MAGN</name>
<dbReference type="InterPro" id="IPR044658">
    <property type="entry name" value="bHLH92/bHLH041-like"/>
</dbReference>
<dbReference type="Proteomes" id="UP001141806">
    <property type="component" value="Unassembled WGS sequence"/>
</dbReference>